<evidence type="ECO:0000256" key="1">
    <source>
        <dbReference type="SAM" id="Coils"/>
    </source>
</evidence>
<reference evidence="2" key="2">
    <citation type="submission" date="2019-07" db="EMBL/GenBank/DDBJ databases">
        <authorList>
            <person name="Yang Y."/>
            <person name="Bocs S."/>
            <person name="Baudouin L."/>
        </authorList>
    </citation>
    <scope>NUCLEOTIDE SEQUENCE</scope>
    <source>
        <tissue evidence="2">Spear leaf of Hainan Tall coconut</tissue>
    </source>
</reference>
<gene>
    <name evidence="2" type="ORF">COCNU_02G016630</name>
</gene>
<evidence type="ECO:0000313" key="3">
    <source>
        <dbReference type="Proteomes" id="UP000797356"/>
    </source>
</evidence>
<comment type="caution">
    <text evidence="2">The sequence shown here is derived from an EMBL/GenBank/DDBJ whole genome shotgun (WGS) entry which is preliminary data.</text>
</comment>
<evidence type="ECO:0000313" key="2">
    <source>
        <dbReference type="EMBL" id="KAG1331695.1"/>
    </source>
</evidence>
<organism evidence="2 3">
    <name type="scientific">Cocos nucifera</name>
    <name type="common">Coconut palm</name>
    <dbReference type="NCBI Taxonomy" id="13894"/>
    <lineage>
        <taxon>Eukaryota</taxon>
        <taxon>Viridiplantae</taxon>
        <taxon>Streptophyta</taxon>
        <taxon>Embryophyta</taxon>
        <taxon>Tracheophyta</taxon>
        <taxon>Spermatophyta</taxon>
        <taxon>Magnoliopsida</taxon>
        <taxon>Liliopsida</taxon>
        <taxon>Arecaceae</taxon>
        <taxon>Arecoideae</taxon>
        <taxon>Cocoseae</taxon>
        <taxon>Attaleinae</taxon>
        <taxon>Cocos</taxon>
    </lineage>
</organism>
<dbReference type="EMBL" id="CM017873">
    <property type="protein sequence ID" value="KAG1331695.1"/>
    <property type="molecule type" value="Genomic_DNA"/>
</dbReference>
<dbReference type="Proteomes" id="UP000797356">
    <property type="component" value="Chromosome 2"/>
</dbReference>
<protein>
    <submittedName>
        <fullName evidence="2">Uncharacterized protein</fullName>
    </submittedName>
</protein>
<accession>A0A8K0I075</accession>
<dbReference type="AlphaFoldDB" id="A0A8K0I075"/>
<keyword evidence="1" id="KW-0175">Coiled coil</keyword>
<reference evidence="2" key="1">
    <citation type="journal article" date="2017" name="Gigascience">
        <title>The genome draft of coconut (Cocos nucifera).</title>
        <authorList>
            <person name="Xiao Y."/>
            <person name="Xu P."/>
            <person name="Fan H."/>
            <person name="Baudouin L."/>
            <person name="Xia W."/>
            <person name="Bocs S."/>
            <person name="Xu J."/>
            <person name="Li Q."/>
            <person name="Guo A."/>
            <person name="Zhou L."/>
            <person name="Li J."/>
            <person name="Wu Y."/>
            <person name="Ma Z."/>
            <person name="Armero A."/>
            <person name="Issali A.E."/>
            <person name="Liu N."/>
            <person name="Peng M."/>
            <person name="Yang Y."/>
        </authorList>
    </citation>
    <scope>NUCLEOTIDE SEQUENCE</scope>
    <source>
        <tissue evidence="2">Spear leaf of Hainan Tall coconut</tissue>
    </source>
</reference>
<sequence length="206" mass="23373">MEVPPGAKSWDSRSGLGDYQVARSLSQSILLSADMETMDRKSGTFQVRDSYDSLLRLTHHLDHFSDAIQKARRISKEAKEKANQANRRANDAELSKLKAEEELKRERRRLESKLSKVQSNFEAWLEAKKKKYEGELEASKVNAVEAFKSSIELRDIKADFASLSYIQVGIDLKEKLKKILPDFNLVLVLLESDNEEEADEGGDGKI</sequence>
<proteinExistence type="predicted"/>
<name>A0A8K0I075_COCNU</name>
<feature type="coiled-coil region" evidence="1">
    <location>
        <begin position="61"/>
        <end position="120"/>
    </location>
</feature>
<keyword evidence="3" id="KW-1185">Reference proteome</keyword>